<feature type="transmembrane region" description="Helical" evidence="5">
    <location>
        <begin position="426"/>
        <end position="444"/>
    </location>
</feature>
<name>A0A101I113_UNCT6</name>
<feature type="transmembrane region" description="Helical" evidence="5">
    <location>
        <begin position="127"/>
        <end position="147"/>
    </location>
</feature>
<feature type="transmembrane region" description="Helical" evidence="5">
    <location>
        <begin position="159"/>
        <end position="178"/>
    </location>
</feature>
<feature type="transmembrane region" description="Helical" evidence="5">
    <location>
        <begin position="280"/>
        <end position="296"/>
    </location>
</feature>
<evidence type="ECO:0000256" key="3">
    <source>
        <dbReference type="ARBA" id="ARBA00022989"/>
    </source>
</evidence>
<evidence type="ECO:0000313" key="8">
    <source>
        <dbReference type="Proteomes" id="UP000053467"/>
    </source>
</evidence>
<feature type="transmembrane region" description="Helical" evidence="5">
    <location>
        <begin position="394"/>
        <end position="414"/>
    </location>
</feature>
<feature type="domain" description="O-antigen ligase-related" evidence="6">
    <location>
        <begin position="262"/>
        <end position="403"/>
    </location>
</feature>
<protein>
    <submittedName>
        <fullName evidence="7">Transmembrane protein</fullName>
    </submittedName>
</protein>
<accession>A0A101I113</accession>
<dbReference type="PANTHER" id="PTHR37422:SF13">
    <property type="entry name" value="LIPOPOLYSACCHARIDE BIOSYNTHESIS PROTEIN PA4999-RELATED"/>
    <property type="match status" value="1"/>
</dbReference>
<evidence type="ECO:0000259" key="6">
    <source>
        <dbReference type="Pfam" id="PF04932"/>
    </source>
</evidence>
<evidence type="ECO:0000313" key="7">
    <source>
        <dbReference type="EMBL" id="KUK86663.1"/>
    </source>
</evidence>
<evidence type="ECO:0000256" key="5">
    <source>
        <dbReference type="SAM" id="Phobius"/>
    </source>
</evidence>
<sequence>MIHSKKEKIFENLFLIFLFSFFVTGLILFLLFGYNIFGSKRGFILSASFIVVLFLTIISLFFSLKDFCLLYIVTLPFFLRLNVTRFYFEIFSIKFHPITLSVIFFILVGLTKIFIEGKFPKKSDIKDFLLNFSFLFMLTGGIVSSLLTESVVGGDRVVSFFSAIFAFLIPFFLFFIFSNTFRSLEEIKKILIFFLLSFFLNTISGFLNILTKFDLFELFLNRASFNFIGPNVYAATSLIFIPLTFYFLNEEKGNKKILFFIFFIFINLSLLMTISRGGLLSLVLIYILFFILVKDFRKNVAILFYISGGIGALTFGLLFNVISRFFNIFTRAKVTEFSTLIRVNAWKLSLEQIPQNPLGIGGNQFPKLWRNFGAFPEQLVLHSHNLMLGLTIEYGIIAIFGFLFLNGYLLYSLFNLFLRSSGTLKKLSITFFISILSFFFMGTVSEGPRAHLNNERFLTNDPLIIYYIFLGIVYSFLKVVKYEKESSDNSTT</sequence>
<keyword evidence="4 5" id="KW-0472">Membrane</keyword>
<dbReference type="Proteomes" id="UP000053467">
    <property type="component" value="Unassembled WGS sequence"/>
</dbReference>
<proteinExistence type="predicted"/>
<feature type="transmembrane region" description="Helical" evidence="5">
    <location>
        <begin position="464"/>
        <end position="480"/>
    </location>
</feature>
<organism evidence="7 8">
    <name type="scientific">candidate division TA06 bacterium 34_109</name>
    <dbReference type="NCBI Taxonomy" id="1635277"/>
    <lineage>
        <taxon>Bacteria</taxon>
        <taxon>Bacteria division TA06</taxon>
    </lineage>
</organism>
<dbReference type="GO" id="GO:0016020">
    <property type="term" value="C:membrane"/>
    <property type="evidence" value="ECO:0007669"/>
    <property type="project" value="UniProtKB-SubCell"/>
</dbReference>
<feature type="transmembrane region" description="Helical" evidence="5">
    <location>
        <begin position="257"/>
        <end position="274"/>
    </location>
</feature>
<keyword evidence="2 5" id="KW-0812">Transmembrane</keyword>
<evidence type="ECO:0000256" key="4">
    <source>
        <dbReference type="ARBA" id="ARBA00023136"/>
    </source>
</evidence>
<gene>
    <name evidence="7" type="ORF">XE03_1362</name>
</gene>
<dbReference type="AlphaFoldDB" id="A0A101I113"/>
<feature type="transmembrane region" description="Helical" evidence="5">
    <location>
        <begin position="43"/>
        <end position="62"/>
    </location>
</feature>
<feature type="transmembrane region" description="Helical" evidence="5">
    <location>
        <begin position="303"/>
        <end position="322"/>
    </location>
</feature>
<reference evidence="8" key="1">
    <citation type="journal article" date="2015" name="MBio">
        <title>Genome-Resolved Metagenomic Analysis Reveals Roles for Candidate Phyla and Other Microbial Community Members in Biogeochemical Transformations in Oil Reservoirs.</title>
        <authorList>
            <person name="Hu P."/>
            <person name="Tom L."/>
            <person name="Singh A."/>
            <person name="Thomas B.C."/>
            <person name="Baker B.J."/>
            <person name="Piceno Y.M."/>
            <person name="Andersen G.L."/>
            <person name="Banfield J.F."/>
        </authorList>
    </citation>
    <scope>NUCLEOTIDE SEQUENCE [LARGE SCALE GENOMIC DNA]</scope>
</reference>
<evidence type="ECO:0000256" key="1">
    <source>
        <dbReference type="ARBA" id="ARBA00004141"/>
    </source>
</evidence>
<comment type="caution">
    <text evidence="7">The sequence shown here is derived from an EMBL/GenBank/DDBJ whole genome shotgun (WGS) entry which is preliminary data.</text>
</comment>
<comment type="subcellular location">
    <subcellularLocation>
        <location evidence="1">Membrane</location>
        <topology evidence="1">Multi-pass membrane protein</topology>
    </subcellularLocation>
</comment>
<dbReference type="InterPro" id="IPR007016">
    <property type="entry name" value="O-antigen_ligase-rel_domated"/>
</dbReference>
<dbReference type="Pfam" id="PF04932">
    <property type="entry name" value="Wzy_C"/>
    <property type="match status" value="1"/>
</dbReference>
<dbReference type="InterPro" id="IPR051533">
    <property type="entry name" value="WaaL-like"/>
</dbReference>
<feature type="transmembrane region" description="Helical" evidence="5">
    <location>
        <begin position="94"/>
        <end position="115"/>
    </location>
</feature>
<feature type="transmembrane region" description="Helical" evidence="5">
    <location>
        <begin position="69"/>
        <end position="88"/>
    </location>
</feature>
<feature type="transmembrane region" description="Helical" evidence="5">
    <location>
        <begin position="190"/>
        <end position="210"/>
    </location>
</feature>
<evidence type="ECO:0000256" key="2">
    <source>
        <dbReference type="ARBA" id="ARBA00022692"/>
    </source>
</evidence>
<keyword evidence="3 5" id="KW-1133">Transmembrane helix</keyword>
<feature type="transmembrane region" description="Helical" evidence="5">
    <location>
        <begin position="230"/>
        <end position="248"/>
    </location>
</feature>
<feature type="transmembrane region" description="Helical" evidence="5">
    <location>
        <begin position="12"/>
        <end position="37"/>
    </location>
</feature>
<dbReference type="PANTHER" id="PTHR37422">
    <property type="entry name" value="TEICHURONIC ACID BIOSYNTHESIS PROTEIN TUAE"/>
    <property type="match status" value="1"/>
</dbReference>
<dbReference type="EMBL" id="LGGX01000014">
    <property type="protein sequence ID" value="KUK86663.1"/>
    <property type="molecule type" value="Genomic_DNA"/>
</dbReference>